<reference evidence="1 2" key="1">
    <citation type="submission" date="2019-08" db="EMBL/GenBank/DDBJ databases">
        <title>A chromosome-level genome assembly, high-density linkage maps, and genome scans reveal the genomic architecture of hybrid incompatibilities underlying speciation via character displacement in darters (Percidae: Etheostominae).</title>
        <authorList>
            <person name="Moran R.L."/>
            <person name="Catchen J.M."/>
            <person name="Fuller R.C."/>
        </authorList>
    </citation>
    <scope>NUCLEOTIDE SEQUENCE [LARGE SCALE GENOMIC DNA]</scope>
    <source>
        <strain evidence="1">EspeVRDwgs_2016</strain>
        <tissue evidence="1">Muscle</tissue>
    </source>
</reference>
<dbReference type="Proteomes" id="UP000327493">
    <property type="component" value="Chromosome 11"/>
</dbReference>
<organism evidence="1 2">
    <name type="scientific">Etheostoma spectabile</name>
    <name type="common">orangethroat darter</name>
    <dbReference type="NCBI Taxonomy" id="54343"/>
    <lineage>
        <taxon>Eukaryota</taxon>
        <taxon>Metazoa</taxon>
        <taxon>Chordata</taxon>
        <taxon>Craniata</taxon>
        <taxon>Vertebrata</taxon>
        <taxon>Euteleostomi</taxon>
        <taxon>Actinopterygii</taxon>
        <taxon>Neopterygii</taxon>
        <taxon>Teleostei</taxon>
        <taxon>Neoteleostei</taxon>
        <taxon>Acanthomorphata</taxon>
        <taxon>Eupercaria</taxon>
        <taxon>Perciformes</taxon>
        <taxon>Percoidei</taxon>
        <taxon>Percidae</taxon>
        <taxon>Etheostomatinae</taxon>
        <taxon>Etheostoma</taxon>
    </lineage>
</organism>
<dbReference type="AlphaFoldDB" id="A0A5J5D8R4"/>
<gene>
    <name evidence="1" type="ORF">FQN60_001165</name>
</gene>
<comment type="caution">
    <text evidence="1">The sequence shown here is derived from an EMBL/GenBank/DDBJ whole genome shotgun (WGS) entry which is preliminary data.</text>
</comment>
<name>A0A5J5D8R4_9PERO</name>
<keyword evidence="2" id="KW-1185">Reference proteome</keyword>
<dbReference type="EMBL" id="VOFY01000011">
    <property type="protein sequence ID" value="KAA8587971.1"/>
    <property type="molecule type" value="Genomic_DNA"/>
</dbReference>
<proteinExistence type="predicted"/>
<accession>A0A5J5D8R4</accession>
<protein>
    <submittedName>
        <fullName evidence="1">Uncharacterized protein</fullName>
    </submittedName>
</protein>
<feature type="non-terminal residue" evidence="1">
    <location>
        <position position="1"/>
    </location>
</feature>
<feature type="non-terminal residue" evidence="1">
    <location>
        <position position="84"/>
    </location>
</feature>
<sequence>FVRNLSSSKEGWIAAANLITLIEKSKSCQSLTSSVALDTSALRPAAVRPTQASLTSNPELITSAITKRPLRMLASCGYPCYIAN</sequence>
<evidence type="ECO:0000313" key="1">
    <source>
        <dbReference type="EMBL" id="KAA8587971.1"/>
    </source>
</evidence>
<evidence type="ECO:0000313" key="2">
    <source>
        <dbReference type="Proteomes" id="UP000327493"/>
    </source>
</evidence>